<evidence type="ECO:0000256" key="1">
    <source>
        <dbReference type="ARBA" id="ARBA00022603"/>
    </source>
</evidence>
<keyword evidence="3" id="KW-0949">S-adenosyl-L-methionine</keyword>
<evidence type="ECO:0000313" key="5">
    <source>
        <dbReference type="Proteomes" id="UP000245768"/>
    </source>
</evidence>
<evidence type="ECO:0000256" key="3">
    <source>
        <dbReference type="ARBA" id="ARBA00022691"/>
    </source>
</evidence>
<dbReference type="GeneID" id="37044433"/>
<evidence type="ECO:0000313" key="4">
    <source>
        <dbReference type="EMBL" id="PWN88721.1"/>
    </source>
</evidence>
<dbReference type="InterPro" id="IPR029063">
    <property type="entry name" value="SAM-dependent_MTases_sf"/>
</dbReference>
<sequence>MSTPSQALPPSRFDAEAAAWDSKPEVVRSSQAFYEALLAHEPRLTQAGANLAVLDLGCGTGLVSERLARCVGVERIVGVDASTGMISMFNAKRERVEGGHKMQGHAKLLEDPDDPVLQGQRFDVAYMHLTLHHIEHMADTVNVVAATLRPGAGALLALSDFENDGEHAKRFHPAHKHGDVERHGLTHAEMQSLLVGAGLADISVTRSFSQDKTLEDGSSDAFAFVLGLGTRP</sequence>
<dbReference type="Gene3D" id="3.40.50.150">
    <property type="entry name" value="Vaccinia Virus protein VP39"/>
    <property type="match status" value="1"/>
</dbReference>
<dbReference type="CDD" id="cd02440">
    <property type="entry name" value="AdoMet_MTases"/>
    <property type="match status" value="1"/>
</dbReference>
<dbReference type="PANTHER" id="PTHR43464:SF19">
    <property type="entry name" value="UBIQUINONE BIOSYNTHESIS O-METHYLTRANSFERASE, MITOCHONDRIAL"/>
    <property type="match status" value="1"/>
</dbReference>
<evidence type="ECO:0000256" key="2">
    <source>
        <dbReference type="ARBA" id="ARBA00022679"/>
    </source>
</evidence>
<dbReference type="RefSeq" id="XP_025375919.1">
    <property type="nucleotide sequence ID" value="XM_025522517.1"/>
</dbReference>
<dbReference type="AlphaFoldDB" id="A0A316YHT2"/>
<keyword evidence="5" id="KW-1185">Reference proteome</keyword>
<dbReference type="GO" id="GO:0008168">
    <property type="term" value="F:methyltransferase activity"/>
    <property type="evidence" value="ECO:0007669"/>
    <property type="project" value="UniProtKB-KW"/>
</dbReference>
<accession>A0A316YHT2</accession>
<dbReference type="Pfam" id="PF13489">
    <property type="entry name" value="Methyltransf_23"/>
    <property type="match status" value="1"/>
</dbReference>
<name>A0A316YHT2_9BASI</name>
<dbReference type="SUPFAM" id="SSF53335">
    <property type="entry name" value="S-adenosyl-L-methionine-dependent methyltransferases"/>
    <property type="match status" value="1"/>
</dbReference>
<protein>
    <submittedName>
        <fullName evidence="4">S-adenosyl-L-methionine-dependent methyltransferase</fullName>
    </submittedName>
</protein>
<dbReference type="GO" id="GO:0032259">
    <property type="term" value="P:methylation"/>
    <property type="evidence" value="ECO:0007669"/>
    <property type="project" value="UniProtKB-KW"/>
</dbReference>
<dbReference type="OrthoDB" id="3647at2759"/>
<proteinExistence type="predicted"/>
<dbReference type="Proteomes" id="UP000245768">
    <property type="component" value="Unassembled WGS sequence"/>
</dbReference>
<dbReference type="STRING" id="215250.A0A316YHT2"/>
<reference evidence="4 5" key="1">
    <citation type="journal article" date="2018" name="Mol. Biol. Evol.">
        <title>Broad Genomic Sampling Reveals a Smut Pathogenic Ancestry of the Fungal Clade Ustilaginomycotina.</title>
        <authorList>
            <person name="Kijpornyongpan T."/>
            <person name="Mondo S.J."/>
            <person name="Barry K."/>
            <person name="Sandor L."/>
            <person name="Lee J."/>
            <person name="Lipzen A."/>
            <person name="Pangilinan J."/>
            <person name="LaButti K."/>
            <person name="Hainaut M."/>
            <person name="Henrissat B."/>
            <person name="Grigoriev I.V."/>
            <person name="Spatafora J.W."/>
            <person name="Aime M.C."/>
        </authorList>
    </citation>
    <scope>NUCLEOTIDE SEQUENCE [LARGE SCALE GENOMIC DNA]</scope>
    <source>
        <strain evidence="4 5">MCA 4198</strain>
    </source>
</reference>
<keyword evidence="1 4" id="KW-0489">Methyltransferase</keyword>
<dbReference type="InParanoid" id="A0A316YHT2"/>
<dbReference type="EMBL" id="KZ819638">
    <property type="protein sequence ID" value="PWN88721.1"/>
    <property type="molecule type" value="Genomic_DNA"/>
</dbReference>
<dbReference type="PANTHER" id="PTHR43464">
    <property type="entry name" value="METHYLTRANSFERASE"/>
    <property type="match status" value="1"/>
</dbReference>
<gene>
    <name evidence="4" type="ORF">FA10DRAFT_268880</name>
</gene>
<organism evidence="4 5">
    <name type="scientific">Acaromyces ingoldii</name>
    <dbReference type="NCBI Taxonomy" id="215250"/>
    <lineage>
        <taxon>Eukaryota</taxon>
        <taxon>Fungi</taxon>
        <taxon>Dikarya</taxon>
        <taxon>Basidiomycota</taxon>
        <taxon>Ustilaginomycotina</taxon>
        <taxon>Exobasidiomycetes</taxon>
        <taxon>Exobasidiales</taxon>
        <taxon>Cryptobasidiaceae</taxon>
        <taxon>Acaromyces</taxon>
    </lineage>
</organism>
<keyword evidence="2 4" id="KW-0808">Transferase</keyword>